<dbReference type="Proteomes" id="UP001589607">
    <property type="component" value="Unassembled WGS sequence"/>
</dbReference>
<evidence type="ECO:0000313" key="2">
    <source>
        <dbReference type="Proteomes" id="UP001589607"/>
    </source>
</evidence>
<reference evidence="1 2" key="1">
    <citation type="submission" date="2024-09" db="EMBL/GenBank/DDBJ databases">
        <authorList>
            <person name="Sun Q."/>
            <person name="Mori K."/>
        </authorList>
    </citation>
    <scope>NUCLEOTIDE SEQUENCE [LARGE SCALE GENOMIC DNA]</scope>
    <source>
        <strain evidence="1 2">CECT 7955</strain>
    </source>
</reference>
<comment type="caution">
    <text evidence="1">The sequence shown here is derived from an EMBL/GenBank/DDBJ whole genome shotgun (WGS) entry which is preliminary data.</text>
</comment>
<gene>
    <name evidence="1" type="ORF">ACFFVF_10525</name>
</gene>
<protein>
    <submittedName>
        <fullName evidence="1">Tetratricopeptide repeat protein</fullName>
    </submittedName>
</protein>
<organism evidence="1 2">
    <name type="scientific">Flavobacterium jumunjinense</name>
    <dbReference type="NCBI Taxonomy" id="998845"/>
    <lineage>
        <taxon>Bacteria</taxon>
        <taxon>Pseudomonadati</taxon>
        <taxon>Bacteroidota</taxon>
        <taxon>Flavobacteriia</taxon>
        <taxon>Flavobacteriales</taxon>
        <taxon>Flavobacteriaceae</taxon>
        <taxon>Flavobacterium</taxon>
    </lineage>
</organism>
<accession>A0ABV5GNQ6</accession>
<evidence type="ECO:0000313" key="1">
    <source>
        <dbReference type="EMBL" id="MFB9096951.1"/>
    </source>
</evidence>
<keyword evidence="2" id="KW-1185">Reference proteome</keyword>
<dbReference type="EMBL" id="JBHMEY010000028">
    <property type="protein sequence ID" value="MFB9096951.1"/>
    <property type="molecule type" value="Genomic_DNA"/>
</dbReference>
<sequence length="303" mass="35613">MNTKDITYLLNNPFSINEKQTMDLEIVLQQYPFFQSLKALHLKGLYNQDSFRYNYELKKTAAHTTDRSILFDFITSENFTTLQKNNIENIDDYINNITVVDSVFLKMPTTISEIKLEEKEIQTEIENEPTIELVTRFEKVDITISEETKIETTTVIEAQVEQNEIEEKLEIGKPLDFNQSEKHSFQEWLQLTKFSPIEREDEEETEVLDPEKLKKIDIIDRFIELNPKISPVKASTPIPSNIRKTTEEPTHLMTETLAKVYLEQKKYQKAIQAYEILILKYPEKSSFFANRINDIKDLQQNNN</sequence>
<dbReference type="RefSeq" id="WP_264554421.1">
    <property type="nucleotide sequence ID" value="NZ_CBCSGE010000031.1"/>
</dbReference>
<name>A0ABV5GNQ6_9FLAO</name>
<proteinExistence type="predicted"/>